<dbReference type="PANTHER" id="PTHR14226:SF57">
    <property type="entry name" value="BLR7027 PROTEIN"/>
    <property type="match status" value="1"/>
</dbReference>
<protein>
    <submittedName>
        <fullName evidence="7">Patatin</fullName>
    </submittedName>
</protein>
<feature type="short sequence motif" description="DGA/G" evidence="4">
    <location>
        <begin position="189"/>
        <end position="191"/>
    </location>
</feature>
<dbReference type="PANTHER" id="PTHR14226">
    <property type="entry name" value="NEUROPATHY TARGET ESTERASE/SWISS CHEESE D.MELANOGASTER"/>
    <property type="match status" value="1"/>
</dbReference>
<evidence type="ECO:0000256" key="1">
    <source>
        <dbReference type="ARBA" id="ARBA00022801"/>
    </source>
</evidence>
<dbReference type="AlphaFoldDB" id="F8JLR4"/>
<reference evidence="8" key="1">
    <citation type="submission" date="2011-12" db="EMBL/GenBank/DDBJ databases">
        <title>Complete genome sequence of Streptomyces cattleya strain DSM 46488.</title>
        <authorList>
            <person name="Ou H.-Y."/>
            <person name="Li P."/>
            <person name="Zhao C."/>
            <person name="O'Hagan D."/>
            <person name="Deng Z."/>
        </authorList>
    </citation>
    <scope>NUCLEOTIDE SEQUENCE [LARGE SCALE GENOMIC DNA]</scope>
    <source>
        <strain evidence="8">ATCC 35852 / DSM 46488 / JCM 4925 / NBRC 14057 / NRRL 8057</strain>
        <plasmid evidence="8">Plasmid pSCATT</plasmid>
    </source>
</reference>
<dbReference type="InterPro" id="IPR002641">
    <property type="entry name" value="PNPLA_dom"/>
</dbReference>
<evidence type="ECO:0000256" key="2">
    <source>
        <dbReference type="ARBA" id="ARBA00022963"/>
    </source>
</evidence>
<feature type="short sequence motif" description="GXSXG" evidence="4">
    <location>
        <begin position="43"/>
        <end position="47"/>
    </location>
</feature>
<dbReference type="Proteomes" id="UP000007842">
    <property type="component" value="Plasmid pSCATT"/>
</dbReference>
<dbReference type="InterPro" id="IPR016035">
    <property type="entry name" value="Acyl_Trfase/lysoPLipase"/>
</dbReference>
<feature type="active site" description="Nucleophile" evidence="4">
    <location>
        <position position="45"/>
    </location>
</feature>
<accession>G8XFP4</accession>
<name>F8JLR4_STREN</name>
<dbReference type="PATRIC" id="fig|1003195.11.peg.412"/>
<feature type="active site" description="Proton acceptor" evidence="4">
    <location>
        <position position="189"/>
    </location>
</feature>
<keyword evidence="3 4" id="KW-0443">Lipid metabolism</keyword>
<dbReference type="KEGG" id="sct:SCAT_p0428"/>
<evidence type="ECO:0000259" key="6">
    <source>
        <dbReference type="PROSITE" id="PS51635"/>
    </source>
</evidence>
<keyword evidence="7" id="KW-0614">Plasmid</keyword>
<dbReference type="KEGG" id="scy:SCATT_p13120"/>
<geneLocation type="plasmid" evidence="7 8">
    <name>pSCATT</name>
</geneLocation>
<keyword evidence="1 4" id="KW-0378">Hydrolase</keyword>
<feature type="short sequence motif" description="GXGXXG" evidence="4">
    <location>
        <begin position="12"/>
        <end position="17"/>
    </location>
</feature>
<dbReference type="EMBL" id="CP003229">
    <property type="protein sequence ID" value="AEW99505.1"/>
    <property type="molecule type" value="Genomic_DNA"/>
</dbReference>
<dbReference type="OrthoDB" id="2339873at2"/>
<evidence type="ECO:0000256" key="4">
    <source>
        <dbReference type="PROSITE-ProRule" id="PRU01161"/>
    </source>
</evidence>
<dbReference type="RefSeq" id="WP_014150883.1">
    <property type="nucleotide sequence ID" value="NC_016113.1"/>
</dbReference>
<keyword evidence="2 4" id="KW-0442">Lipid degradation</keyword>
<gene>
    <name evidence="7" type="ordered locus">SCATT_p13120</name>
</gene>
<dbReference type="HOGENOM" id="CLU_055284_1_0_11"/>
<feature type="domain" description="PNPLA" evidence="6">
    <location>
        <begin position="8"/>
        <end position="204"/>
    </location>
</feature>
<dbReference type="InterPro" id="IPR050301">
    <property type="entry name" value="NTE"/>
</dbReference>
<feature type="transmembrane region" description="Helical" evidence="5">
    <location>
        <begin position="7"/>
        <end position="29"/>
    </location>
</feature>
<dbReference type="PROSITE" id="PS51635">
    <property type="entry name" value="PNPLA"/>
    <property type="match status" value="1"/>
</dbReference>
<evidence type="ECO:0000313" key="8">
    <source>
        <dbReference type="Proteomes" id="UP000007842"/>
    </source>
</evidence>
<keyword evidence="5" id="KW-0472">Membrane</keyword>
<dbReference type="GO" id="GO:0016042">
    <property type="term" value="P:lipid catabolic process"/>
    <property type="evidence" value="ECO:0007669"/>
    <property type="project" value="UniProtKB-UniRule"/>
</dbReference>
<sequence length="282" mass="29046">MSESDRILILGGGGVAGIAWATGLLTGLADQGNDVSRAGTVIGTSAGSAVGAQLGSGLSLEELYARQVDPALQAAEIAAEFDADAFAASFAAAYEAADSPEDQRRRLGRLALEAKTVPEAERRAVIVSRLPSDRWPGHRLLIVAVDAETGEPRVFDRDSGVDLVDAVTASCAVPGIWPAATVRGRRYTDGGVLTIDNAELALGRGARRVVAVLPMDPENLPRPSGTFADVVGKLRAEGAEVAVFTPDEASLAAMGTNALDPATRAPAAEAGRAQGRAAVLPW</sequence>
<accession>F8JLR4</accession>
<dbReference type="SUPFAM" id="SSF52151">
    <property type="entry name" value="FabD/lysophospholipase-like"/>
    <property type="match status" value="1"/>
</dbReference>
<keyword evidence="8" id="KW-1185">Reference proteome</keyword>
<proteinExistence type="predicted"/>
<organism evidence="7 8">
    <name type="scientific">Streptantibioticus cattleyicolor (strain ATCC 35852 / DSM 46488 / JCM 4925 / NBRC 14057 / NRRL 8057)</name>
    <name type="common">Streptomyces cattleya</name>
    <dbReference type="NCBI Taxonomy" id="1003195"/>
    <lineage>
        <taxon>Bacteria</taxon>
        <taxon>Bacillati</taxon>
        <taxon>Actinomycetota</taxon>
        <taxon>Actinomycetes</taxon>
        <taxon>Kitasatosporales</taxon>
        <taxon>Streptomycetaceae</taxon>
        <taxon>Streptantibioticus</taxon>
    </lineage>
</organism>
<dbReference type="GO" id="GO:0016787">
    <property type="term" value="F:hydrolase activity"/>
    <property type="evidence" value="ECO:0007669"/>
    <property type="project" value="UniProtKB-UniRule"/>
</dbReference>
<keyword evidence="5" id="KW-1133">Transmembrane helix</keyword>
<evidence type="ECO:0000256" key="5">
    <source>
        <dbReference type="SAM" id="Phobius"/>
    </source>
</evidence>
<dbReference type="Pfam" id="PF01734">
    <property type="entry name" value="Patatin"/>
    <property type="match status" value="1"/>
</dbReference>
<evidence type="ECO:0000256" key="3">
    <source>
        <dbReference type="ARBA" id="ARBA00023098"/>
    </source>
</evidence>
<evidence type="ECO:0000313" key="7">
    <source>
        <dbReference type="EMBL" id="AEW99505.1"/>
    </source>
</evidence>
<dbReference type="Gene3D" id="3.40.1090.10">
    <property type="entry name" value="Cytosolic phospholipase A2 catalytic domain"/>
    <property type="match status" value="2"/>
</dbReference>
<keyword evidence="5" id="KW-0812">Transmembrane</keyword>